<protein>
    <submittedName>
        <fullName evidence="2">Uncharacterized protein</fullName>
    </submittedName>
</protein>
<name>A0A926WLR7_9NOST</name>
<keyword evidence="1" id="KW-1133">Transmembrane helix</keyword>
<reference evidence="3" key="1">
    <citation type="journal article" date="2020" name="ISME J.">
        <title>Comparative genomics reveals insights into cyanobacterial evolution and habitat adaptation.</title>
        <authorList>
            <person name="Chen M.Y."/>
            <person name="Teng W.K."/>
            <person name="Zhao L."/>
            <person name="Hu C.X."/>
            <person name="Zhou Y.K."/>
            <person name="Han B.P."/>
            <person name="Song L.R."/>
            <person name="Shu W.S."/>
        </authorList>
    </citation>
    <scope>NUCLEOTIDE SEQUENCE [LARGE SCALE GENOMIC DNA]</scope>
    <source>
        <strain evidence="3">FACHB-251</strain>
    </source>
</reference>
<dbReference type="AlphaFoldDB" id="A0A926WLR7"/>
<organism evidence="2 3">
    <name type="scientific">Anabaena sphaerica FACHB-251</name>
    <dbReference type="NCBI Taxonomy" id="2692883"/>
    <lineage>
        <taxon>Bacteria</taxon>
        <taxon>Bacillati</taxon>
        <taxon>Cyanobacteriota</taxon>
        <taxon>Cyanophyceae</taxon>
        <taxon>Nostocales</taxon>
        <taxon>Nostocaceae</taxon>
        <taxon>Anabaena</taxon>
    </lineage>
</organism>
<dbReference type="EMBL" id="JACJQU010000021">
    <property type="protein sequence ID" value="MBD2296320.1"/>
    <property type="molecule type" value="Genomic_DNA"/>
</dbReference>
<proteinExistence type="predicted"/>
<feature type="transmembrane region" description="Helical" evidence="1">
    <location>
        <begin position="9"/>
        <end position="35"/>
    </location>
</feature>
<sequence>MNKMQTKLFFFLLGIFLWLGFGALIAGLGALIISYTWVITVVGYGAVIGLLTGLIIGLMALAVSSWLKSKNVMLWMLLGSIIGGSIGFGGIIVFGGYPKGNQGDLSFLALAPMGLFIGTLLGILVGVGIWKYRHSHS</sequence>
<keyword evidence="1" id="KW-0812">Transmembrane</keyword>
<feature type="transmembrane region" description="Helical" evidence="1">
    <location>
        <begin position="109"/>
        <end position="130"/>
    </location>
</feature>
<comment type="caution">
    <text evidence="2">The sequence shown here is derived from an EMBL/GenBank/DDBJ whole genome shotgun (WGS) entry which is preliminary data.</text>
</comment>
<feature type="transmembrane region" description="Helical" evidence="1">
    <location>
        <begin position="41"/>
        <end position="62"/>
    </location>
</feature>
<dbReference type="Proteomes" id="UP000662185">
    <property type="component" value="Unassembled WGS sequence"/>
</dbReference>
<keyword evidence="1" id="KW-0472">Membrane</keyword>
<feature type="transmembrane region" description="Helical" evidence="1">
    <location>
        <begin position="74"/>
        <end position="97"/>
    </location>
</feature>
<evidence type="ECO:0000313" key="2">
    <source>
        <dbReference type="EMBL" id="MBD2296320.1"/>
    </source>
</evidence>
<accession>A0A926WLR7</accession>
<evidence type="ECO:0000256" key="1">
    <source>
        <dbReference type="SAM" id="Phobius"/>
    </source>
</evidence>
<keyword evidence="3" id="KW-1185">Reference proteome</keyword>
<gene>
    <name evidence="2" type="ORF">H6G06_23260</name>
</gene>
<evidence type="ECO:0000313" key="3">
    <source>
        <dbReference type="Proteomes" id="UP000662185"/>
    </source>
</evidence>